<feature type="chain" id="PRO_5047043008" description="Sel1 repeat family protein" evidence="1">
    <location>
        <begin position="23"/>
        <end position="197"/>
    </location>
</feature>
<organism evidence="2 3">
    <name type="scientific">Rhizomicrobium electricum</name>
    <dbReference type="NCBI Taxonomy" id="480070"/>
    <lineage>
        <taxon>Bacteria</taxon>
        <taxon>Pseudomonadati</taxon>
        <taxon>Pseudomonadota</taxon>
        <taxon>Alphaproteobacteria</taxon>
        <taxon>Micropepsales</taxon>
        <taxon>Micropepsaceae</taxon>
        <taxon>Rhizomicrobium</taxon>
    </lineage>
</organism>
<dbReference type="Gene3D" id="1.25.40.10">
    <property type="entry name" value="Tetratricopeptide repeat domain"/>
    <property type="match status" value="1"/>
</dbReference>
<proteinExistence type="predicted"/>
<reference evidence="3" key="1">
    <citation type="journal article" date="2019" name="Int. J. Syst. Evol. Microbiol.">
        <title>The Global Catalogue of Microorganisms (GCM) 10K type strain sequencing project: providing services to taxonomists for standard genome sequencing and annotation.</title>
        <authorList>
            <consortium name="The Broad Institute Genomics Platform"/>
            <consortium name="The Broad Institute Genome Sequencing Center for Infectious Disease"/>
            <person name="Wu L."/>
            <person name="Ma J."/>
        </authorList>
    </citation>
    <scope>NUCLEOTIDE SEQUENCE [LARGE SCALE GENOMIC DNA]</scope>
    <source>
        <strain evidence="3">JCM 15089</strain>
    </source>
</reference>
<dbReference type="InterPro" id="IPR011990">
    <property type="entry name" value="TPR-like_helical_dom_sf"/>
</dbReference>
<feature type="signal peptide" evidence="1">
    <location>
        <begin position="1"/>
        <end position="22"/>
    </location>
</feature>
<dbReference type="Pfam" id="PF08238">
    <property type="entry name" value="Sel1"/>
    <property type="match status" value="3"/>
</dbReference>
<name>A0ABP3P496_9PROT</name>
<dbReference type="SMART" id="SM00671">
    <property type="entry name" value="SEL1"/>
    <property type="match status" value="3"/>
</dbReference>
<dbReference type="PANTHER" id="PTHR11102:SF160">
    <property type="entry name" value="ERAD-ASSOCIATED E3 UBIQUITIN-PROTEIN LIGASE COMPONENT HRD3"/>
    <property type="match status" value="1"/>
</dbReference>
<evidence type="ECO:0000313" key="2">
    <source>
        <dbReference type="EMBL" id="GAA0560026.1"/>
    </source>
</evidence>
<sequence>MRVSSSTIIGLCVYALLLGACAAPTHEEIQAGFDAGLKAYDAGDYKTAYKTWGEIDEYDLAAMRNVALMLRKGQGVEKDPKTALRKMLQAADLGLITAQADAGEMIANGEAGPPDKAAAVPWLGRAAAAGHPIAAFELAQIYEEGEAVPRDLKEACRLYRIGAGAGIADAERRLKDLGEKCEAPPAAAQAATGPTSH</sequence>
<keyword evidence="1" id="KW-0732">Signal</keyword>
<accession>A0ABP3P496</accession>
<dbReference type="Proteomes" id="UP001499951">
    <property type="component" value="Unassembled WGS sequence"/>
</dbReference>
<dbReference type="PROSITE" id="PS51257">
    <property type="entry name" value="PROKAR_LIPOPROTEIN"/>
    <property type="match status" value="1"/>
</dbReference>
<comment type="caution">
    <text evidence="2">The sequence shown here is derived from an EMBL/GenBank/DDBJ whole genome shotgun (WGS) entry which is preliminary data.</text>
</comment>
<evidence type="ECO:0008006" key="4">
    <source>
        <dbReference type="Google" id="ProtNLM"/>
    </source>
</evidence>
<gene>
    <name evidence="2" type="ORF">GCM10008942_05640</name>
</gene>
<dbReference type="InterPro" id="IPR006597">
    <property type="entry name" value="Sel1-like"/>
</dbReference>
<dbReference type="InterPro" id="IPR050767">
    <property type="entry name" value="Sel1_AlgK"/>
</dbReference>
<keyword evidence="3" id="KW-1185">Reference proteome</keyword>
<evidence type="ECO:0000313" key="3">
    <source>
        <dbReference type="Proteomes" id="UP001499951"/>
    </source>
</evidence>
<dbReference type="EMBL" id="BAAADD010000001">
    <property type="protein sequence ID" value="GAA0560026.1"/>
    <property type="molecule type" value="Genomic_DNA"/>
</dbReference>
<evidence type="ECO:0000256" key="1">
    <source>
        <dbReference type="SAM" id="SignalP"/>
    </source>
</evidence>
<dbReference type="PANTHER" id="PTHR11102">
    <property type="entry name" value="SEL-1-LIKE PROTEIN"/>
    <property type="match status" value="1"/>
</dbReference>
<dbReference type="SUPFAM" id="SSF81901">
    <property type="entry name" value="HCP-like"/>
    <property type="match status" value="1"/>
</dbReference>
<protein>
    <recommendedName>
        <fullName evidence="4">Sel1 repeat family protein</fullName>
    </recommendedName>
</protein>